<organism evidence="3 4">
    <name type="scientific">Triparma verrucosa</name>
    <dbReference type="NCBI Taxonomy" id="1606542"/>
    <lineage>
        <taxon>Eukaryota</taxon>
        <taxon>Sar</taxon>
        <taxon>Stramenopiles</taxon>
        <taxon>Ochrophyta</taxon>
        <taxon>Bolidophyceae</taxon>
        <taxon>Parmales</taxon>
        <taxon>Triparmaceae</taxon>
        <taxon>Triparma</taxon>
    </lineage>
</organism>
<feature type="compositionally biased region" description="Basic and acidic residues" evidence="2">
    <location>
        <begin position="29"/>
        <end position="43"/>
    </location>
</feature>
<dbReference type="PROSITE" id="PS50088">
    <property type="entry name" value="ANK_REPEAT"/>
    <property type="match status" value="1"/>
</dbReference>
<gene>
    <name evidence="3" type="ORF">TrVE_jg630</name>
</gene>
<dbReference type="AlphaFoldDB" id="A0A9W7FEV7"/>
<feature type="region of interest" description="Disordered" evidence="2">
    <location>
        <begin position="29"/>
        <end position="53"/>
    </location>
</feature>
<dbReference type="InterPro" id="IPR002110">
    <property type="entry name" value="Ankyrin_rpt"/>
</dbReference>
<dbReference type="PANTHER" id="PTHR22677">
    <property type="entry name" value="ANKYRIN REPEAT DOMAIN-CONTAINING PROTEIN 60"/>
    <property type="match status" value="1"/>
</dbReference>
<dbReference type="Proteomes" id="UP001165160">
    <property type="component" value="Unassembled WGS sequence"/>
</dbReference>
<keyword evidence="1" id="KW-0040">ANK repeat</keyword>
<reference evidence="4" key="1">
    <citation type="journal article" date="2023" name="Commun. Biol.">
        <title>Genome analysis of Parmales, the sister group of diatoms, reveals the evolutionary specialization of diatoms from phago-mixotrophs to photoautotrophs.</title>
        <authorList>
            <person name="Ban H."/>
            <person name="Sato S."/>
            <person name="Yoshikawa S."/>
            <person name="Yamada K."/>
            <person name="Nakamura Y."/>
            <person name="Ichinomiya M."/>
            <person name="Sato N."/>
            <person name="Blanc-Mathieu R."/>
            <person name="Endo H."/>
            <person name="Kuwata A."/>
            <person name="Ogata H."/>
        </authorList>
    </citation>
    <scope>NUCLEOTIDE SEQUENCE [LARGE SCALE GENOMIC DNA]</scope>
    <source>
        <strain evidence="4">NIES 3699</strain>
    </source>
</reference>
<dbReference type="Gene3D" id="1.25.40.20">
    <property type="entry name" value="Ankyrin repeat-containing domain"/>
    <property type="match status" value="1"/>
</dbReference>
<accession>A0A9W7FEV7</accession>
<dbReference type="InterPro" id="IPR036770">
    <property type="entry name" value="Ankyrin_rpt-contain_sf"/>
</dbReference>
<dbReference type="InterPro" id="IPR039323">
    <property type="entry name" value="ANKRD_45/46/60"/>
</dbReference>
<proteinExistence type="predicted"/>
<evidence type="ECO:0000313" key="3">
    <source>
        <dbReference type="EMBL" id="GMI10870.1"/>
    </source>
</evidence>
<evidence type="ECO:0000313" key="4">
    <source>
        <dbReference type="Proteomes" id="UP001165160"/>
    </source>
</evidence>
<sequence length="201" mass="21776">MSGLAANAGLPSDQDSDEVLLAKAKELQERGKVKARSLEKFETASDSQKQRRMKGLHNSCAHRLGSSANNIENLQMIISDGVDLDQLYDNPETDTGPCTAIYVASLSGHITAVRCLVQHGANFEIPTEDGNLSLHAAANFGHVEVVQYLLSQGADFTAKNNDGHTPWKLAFELHTDNGRACLALMQAEGAPEEEKEKCVIM</sequence>
<dbReference type="SUPFAM" id="SSF48403">
    <property type="entry name" value="Ankyrin repeat"/>
    <property type="match status" value="1"/>
</dbReference>
<name>A0A9W7FEV7_9STRA</name>
<feature type="repeat" description="ANK" evidence="1">
    <location>
        <begin position="129"/>
        <end position="161"/>
    </location>
</feature>
<dbReference type="PROSITE" id="PS50297">
    <property type="entry name" value="ANK_REP_REGION"/>
    <property type="match status" value="1"/>
</dbReference>
<dbReference type="PANTHER" id="PTHR22677:SF4">
    <property type="entry name" value="USHER SYNDROME TYPE-1G PROTEIN-LIKE PROTEIN"/>
    <property type="match status" value="1"/>
</dbReference>
<evidence type="ECO:0000256" key="1">
    <source>
        <dbReference type="PROSITE-ProRule" id="PRU00023"/>
    </source>
</evidence>
<keyword evidence="4" id="KW-1185">Reference proteome</keyword>
<comment type="caution">
    <text evidence="3">The sequence shown here is derived from an EMBL/GenBank/DDBJ whole genome shotgun (WGS) entry which is preliminary data.</text>
</comment>
<dbReference type="Pfam" id="PF12796">
    <property type="entry name" value="Ank_2"/>
    <property type="match status" value="1"/>
</dbReference>
<protein>
    <submittedName>
        <fullName evidence="3">Uncharacterized protein</fullName>
    </submittedName>
</protein>
<evidence type="ECO:0000256" key="2">
    <source>
        <dbReference type="SAM" id="MobiDB-lite"/>
    </source>
</evidence>
<dbReference type="SMART" id="SM00248">
    <property type="entry name" value="ANK"/>
    <property type="match status" value="3"/>
</dbReference>
<dbReference type="EMBL" id="BRXX01000422">
    <property type="protein sequence ID" value="GMI10870.1"/>
    <property type="molecule type" value="Genomic_DNA"/>
</dbReference>